<feature type="domain" description="Niban 1/2/3" evidence="4">
    <location>
        <begin position="421"/>
        <end position="585"/>
    </location>
</feature>
<evidence type="ECO:0000313" key="6">
    <source>
        <dbReference type="Proteomes" id="UP000281406"/>
    </source>
</evidence>
<dbReference type="EMBL" id="RJVU01044706">
    <property type="protein sequence ID" value="ROL44749.1"/>
    <property type="molecule type" value="Genomic_DNA"/>
</dbReference>
<feature type="compositionally biased region" description="Polar residues" evidence="3">
    <location>
        <begin position="885"/>
        <end position="895"/>
    </location>
</feature>
<name>A0A3N0YEQ5_ANAGA</name>
<dbReference type="OrthoDB" id="9010513at2759"/>
<feature type="region of interest" description="Disordered" evidence="3">
    <location>
        <begin position="874"/>
        <end position="914"/>
    </location>
</feature>
<protein>
    <submittedName>
        <fullName evidence="5">Protein Niban</fullName>
    </submittedName>
</protein>
<feature type="compositionally biased region" description="Polar residues" evidence="3">
    <location>
        <begin position="709"/>
        <end position="724"/>
    </location>
</feature>
<feature type="coiled-coil region" evidence="2">
    <location>
        <begin position="485"/>
        <end position="512"/>
    </location>
</feature>
<feature type="region of interest" description="Disordered" evidence="3">
    <location>
        <begin position="767"/>
        <end position="843"/>
    </location>
</feature>
<dbReference type="PANTHER" id="PTHR14392">
    <property type="entry name" value="NIBAN FAMILY MEMBER"/>
    <property type="match status" value="1"/>
</dbReference>
<evidence type="ECO:0000313" key="5">
    <source>
        <dbReference type="EMBL" id="ROL44749.1"/>
    </source>
</evidence>
<keyword evidence="6" id="KW-1185">Reference proteome</keyword>
<proteinExistence type="inferred from homology"/>
<accession>A0A3N0YEQ5</accession>
<sequence>MQGERSSPSPQRRLKSPQALELALWRLERLGRRRRLEQRARRRPGVGRTIEAACAGFWGEGNLIIHVCVGRTEAELKNFSPHYRRQSCVAFFCHLKDEVEQHRAGQAQLLKQKSLTLTDSSMFHFKEPPQASEVLYKDSMLYFDDNRKWRERFVVVRADYSLDLHDSQESYTKGTPARHKLLPTGGAVLTAEEKYTAIVDKAFPDPNGSKEEPSVPVVAVPGPLPVYLRLPYRRDSYFCFQQEEKRARFVSVLNDCVRHQNEDYPKSMACEVQAFLKAIHFYRQEKGHYESWDMQMGRDCESGIITALILPWASVVTRSAYLQVLANLVMEELLPSLQTELLPKLKGKKPERKRVWFATVEATYELVHEQLREGLESLKNECRDATKQQEALIRSDMDQIINSQTFLETKLQALVSEPAMKYCSESVAPYLTSILEELMGPVSAGFQAVRLLLEDELTRVCKDFPQGGVTEELQSALQQVGRDRMEDCYQHVNVLKEQLQELRNRFKFSNSARVVHCTQNQMQQLMENAVYTFELLLQSALKDKPDKQASFMEKAKLRVLKQFDYDSSTVRKKIFQEALVDITLPAIKRNLAPACKTELQNFEQFVFADYTNFVQVENIYENLLLNLLNNEVNKVVKEAASLKKNNLFADSTDLQCVSQSSLADSRTPPLSAPSSPPQVLASVALSQKAEQKISPSGGTVSEDTHQTDDTSVIPTVKITVSSPESAEPPFSVAESQPDVPPTLPNNSSPILEVAETDVSSTKPETIICAEDSSSPQPETPSKVKDDDVTEGSSVSSDPAVCLNSAAERPVPVADACETLNVEADEQSKDASTPQSEIKEECVHTVQPDARLTISEEVRTDACVEDTDVDAKHSVDNKVCEAAPSSDENSNETQDSPAVDASPALDAVPDGPVGDAVALTSELENLNDTVNTDSPEETADSVQAIRNLIMEVIEVEDIVRPCDENQP</sequence>
<dbReference type="AlphaFoldDB" id="A0A3N0YEQ5"/>
<evidence type="ECO:0000256" key="3">
    <source>
        <dbReference type="SAM" id="MobiDB-lite"/>
    </source>
</evidence>
<dbReference type="InterPro" id="IPR059060">
    <property type="entry name" value="Niban_1/2/3_dom"/>
</dbReference>
<comment type="similarity">
    <text evidence="1">Belongs to the Niban family.</text>
</comment>
<dbReference type="Pfam" id="PF26089">
    <property type="entry name" value="PH_Niban2"/>
    <property type="match status" value="1"/>
</dbReference>
<comment type="caution">
    <text evidence="5">The sequence shown here is derived from an EMBL/GenBank/DDBJ whole genome shotgun (WGS) entry which is preliminary data.</text>
</comment>
<dbReference type="Proteomes" id="UP000281406">
    <property type="component" value="Unassembled WGS sequence"/>
</dbReference>
<evidence type="ECO:0000256" key="1">
    <source>
        <dbReference type="ARBA" id="ARBA00010251"/>
    </source>
</evidence>
<evidence type="ECO:0000259" key="4">
    <source>
        <dbReference type="Pfam" id="PF26086"/>
    </source>
</evidence>
<dbReference type="PANTHER" id="PTHR14392:SF3">
    <property type="entry name" value="PROTEIN NIBAN 1"/>
    <property type="match status" value="1"/>
</dbReference>
<feature type="coiled-coil region" evidence="2">
    <location>
        <begin position="368"/>
        <end position="395"/>
    </location>
</feature>
<reference evidence="5 6" key="1">
    <citation type="submission" date="2018-10" db="EMBL/GenBank/DDBJ databases">
        <title>Genome assembly for a Yunnan-Guizhou Plateau 3E fish, Anabarilius grahami (Regan), and its evolutionary and genetic applications.</title>
        <authorList>
            <person name="Jiang W."/>
        </authorList>
    </citation>
    <scope>NUCLEOTIDE SEQUENCE [LARGE SCALE GENOMIC DNA]</scope>
    <source>
        <strain evidence="5">AG-KIZ</strain>
        <tissue evidence="5">Muscle</tissue>
    </source>
</reference>
<dbReference type="Pfam" id="PF26086">
    <property type="entry name" value="Niban2"/>
    <property type="match status" value="1"/>
</dbReference>
<gene>
    <name evidence="5" type="ORF">DPX16_18460</name>
</gene>
<evidence type="ECO:0000256" key="2">
    <source>
        <dbReference type="SAM" id="Coils"/>
    </source>
</evidence>
<dbReference type="InterPro" id="IPR026088">
    <property type="entry name" value="Niban-like"/>
</dbReference>
<keyword evidence="2" id="KW-0175">Coiled coil</keyword>
<dbReference type="CDD" id="cd23949">
    <property type="entry name" value="Niban-like"/>
    <property type="match status" value="1"/>
</dbReference>
<feature type="region of interest" description="Disordered" evidence="3">
    <location>
        <begin position="659"/>
        <end position="678"/>
    </location>
</feature>
<feature type="region of interest" description="Disordered" evidence="3">
    <location>
        <begin position="686"/>
        <end position="749"/>
    </location>
</feature>
<organism evidence="5 6">
    <name type="scientific">Anabarilius grahami</name>
    <name type="common">Kanglang fish</name>
    <name type="synonym">Barilius grahami</name>
    <dbReference type="NCBI Taxonomy" id="495550"/>
    <lineage>
        <taxon>Eukaryota</taxon>
        <taxon>Metazoa</taxon>
        <taxon>Chordata</taxon>
        <taxon>Craniata</taxon>
        <taxon>Vertebrata</taxon>
        <taxon>Euteleostomi</taxon>
        <taxon>Actinopterygii</taxon>
        <taxon>Neopterygii</taxon>
        <taxon>Teleostei</taxon>
        <taxon>Ostariophysi</taxon>
        <taxon>Cypriniformes</taxon>
        <taxon>Xenocyprididae</taxon>
        <taxon>Xenocypridinae</taxon>
        <taxon>Xenocypridinae incertae sedis</taxon>
        <taxon>Anabarilius</taxon>
    </lineage>
</organism>